<feature type="coiled-coil region" evidence="2">
    <location>
        <begin position="318"/>
        <end position="366"/>
    </location>
</feature>
<proteinExistence type="predicted"/>
<evidence type="ECO:0000313" key="5">
    <source>
        <dbReference type="EMBL" id="KAF2718041.1"/>
    </source>
</evidence>
<dbReference type="InterPro" id="IPR013083">
    <property type="entry name" value="Znf_RING/FYVE/PHD"/>
</dbReference>
<dbReference type="AlphaFoldDB" id="A0A9P4Q423"/>
<gene>
    <name evidence="5" type="ORF">K431DRAFT_287996</name>
</gene>
<dbReference type="SMART" id="SM00184">
    <property type="entry name" value="RING"/>
    <property type="match status" value="1"/>
</dbReference>
<feature type="region of interest" description="Disordered" evidence="3">
    <location>
        <begin position="763"/>
        <end position="814"/>
    </location>
</feature>
<comment type="caution">
    <text evidence="5">The sequence shown here is derived from an EMBL/GenBank/DDBJ whole genome shotgun (WGS) entry which is preliminary data.</text>
</comment>
<feature type="compositionally biased region" description="Polar residues" evidence="3">
    <location>
        <begin position="454"/>
        <end position="467"/>
    </location>
</feature>
<keyword evidence="2" id="KW-0175">Coiled coil</keyword>
<dbReference type="OrthoDB" id="1711136at2759"/>
<organism evidence="5 6">
    <name type="scientific">Polychaeton citri CBS 116435</name>
    <dbReference type="NCBI Taxonomy" id="1314669"/>
    <lineage>
        <taxon>Eukaryota</taxon>
        <taxon>Fungi</taxon>
        <taxon>Dikarya</taxon>
        <taxon>Ascomycota</taxon>
        <taxon>Pezizomycotina</taxon>
        <taxon>Dothideomycetes</taxon>
        <taxon>Dothideomycetidae</taxon>
        <taxon>Capnodiales</taxon>
        <taxon>Capnodiaceae</taxon>
        <taxon>Polychaeton</taxon>
    </lineage>
</organism>
<keyword evidence="6" id="KW-1185">Reference proteome</keyword>
<feature type="domain" description="RING-type" evidence="4">
    <location>
        <begin position="822"/>
        <end position="871"/>
    </location>
</feature>
<evidence type="ECO:0000256" key="3">
    <source>
        <dbReference type="SAM" id="MobiDB-lite"/>
    </source>
</evidence>
<feature type="region of interest" description="Disordered" evidence="3">
    <location>
        <begin position="213"/>
        <end position="234"/>
    </location>
</feature>
<evidence type="ECO:0000256" key="1">
    <source>
        <dbReference type="PROSITE-ProRule" id="PRU00175"/>
    </source>
</evidence>
<dbReference type="Gene3D" id="3.30.40.10">
    <property type="entry name" value="Zinc/RING finger domain, C3HC4 (zinc finger)"/>
    <property type="match status" value="1"/>
</dbReference>
<dbReference type="Proteomes" id="UP000799441">
    <property type="component" value="Unassembled WGS sequence"/>
</dbReference>
<dbReference type="SUPFAM" id="SSF57850">
    <property type="entry name" value="RING/U-box"/>
    <property type="match status" value="1"/>
</dbReference>
<dbReference type="InterPro" id="IPR001841">
    <property type="entry name" value="Znf_RING"/>
</dbReference>
<keyword evidence="1" id="KW-0863">Zinc-finger</keyword>
<evidence type="ECO:0000256" key="2">
    <source>
        <dbReference type="SAM" id="Coils"/>
    </source>
</evidence>
<sequence length="883" mass="99400">MGTLTADSVRLPEYCEHKLPTSCRLTSIPGCCACADERPHAAEYRTYIDGIGFVPRGTRWQRYCWFCKEFWANRVEVSGLRPAQTRIPEVPDQQEFLTRWYEFWQGYRITGQDANGSETRQAVLGEELKDVTPGRLPRTLEELRAGRERSEADGRIIQQVEPQAIDDGPSLEATIDALLEEAQGDAHEDPFPTRQPIARTIVPSVPSSMLMTPSAGSVADMNPPTSTRSREYQTRRVAALRRELNRMRTGIERLISGLRELGEDISDHHETTSLLDDLSNNLDSASSSIPAQDQAARVISSIHAEATQSALAQHDRGLSALQLRVEEARVQFNQARQARDQAVGELERTEQSFRVSQERLRNLQRDYRTAENYMRVFGTREQLLDAGEDYESPIGGMFMRAFERYRTAEQVRQEERTLRQVLEAETAAGGEENARRLEDIGRMERDIWGVPRQHPSTQHASSTSVEQTAGVGQEGPPQSDMDQTSLVRNRRQVYTRSDEEIGSDLKDDATLILDLFHETASQTVREALMLLDPDWSRDRILEIGTRVANGEADQMERLMFGSEVLRNEDVLFMAKIPEARISRAYQRGFYRLRERGQADELRIWNTEMMAQAYMSSSAIRSKAEVSPPERLQVLYRLQSGRRDRQDRALLVQLLEDSEAKAIAERFIANPRESSLAEVIDELRQQEARQGDNTRQELETRRRATSTFAIAAGRTAMASFTSDGGARRGTVVEDETRHLLGGGAASTAEAITIPSTRAATRIRLSTADHSSMPGSTNVYETPSSPEDEDGQNQRSPSPGPLDAKDTGRPEPKSDEEMTLKLDCKICYSQTADVACLPCGHLVMCQWCSEQHSPVMGHDRTRPRRAAGCPVCRKAIRQKVRVFRA</sequence>
<dbReference type="Pfam" id="PF13920">
    <property type="entry name" value="zf-C3HC4_3"/>
    <property type="match status" value="1"/>
</dbReference>
<accession>A0A9P4Q423</accession>
<reference evidence="5" key="1">
    <citation type="journal article" date="2020" name="Stud. Mycol.">
        <title>101 Dothideomycetes genomes: a test case for predicting lifestyles and emergence of pathogens.</title>
        <authorList>
            <person name="Haridas S."/>
            <person name="Albert R."/>
            <person name="Binder M."/>
            <person name="Bloem J."/>
            <person name="Labutti K."/>
            <person name="Salamov A."/>
            <person name="Andreopoulos B."/>
            <person name="Baker S."/>
            <person name="Barry K."/>
            <person name="Bills G."/>
            <person name="Bluhm B."/>
            <person name="Cannon C."/>
            <person name="Castanera R."/>
            <person name="Culley D."/>
            <person name="Daum C."/>
            <person name="Ezra D."/>
            <person name="Gonzalez J."/>
            <person name="Henrissat B."/>
            <person name="Kuo A."/>
            <person name="Liang C."/>
            <person name="Lipzen A."/>
            <person name="Lutzoni F."/>
            <person name="Magnuson J."/>
            <person name="Mondo S."/>
            <person name="Nolan M."/>
            <person name="Ohm R."/>
            <person name="Pangilinan J."/>
            <person name="Park H.-J."/>
            <person name="Ramirez L."/>
            <person name="Alfaro M."/>
            <person name="Sun H."/>
            <person name="Tritt A."/>
            <person name="Yoshinaga Y."/>
            <person name="Zwiers L.-H."/>
            <person name="Turgeon B."/>
            <person name="Goodwin S."/>
            <person name="Spatafora J."/>
            <person name="Crous P."/>
            <person name="Grigoriev I."/>
        </authorList>
    </citation>
    <scope>NUCLEOTIDE SEQUENCE</scope>
    <source>
        <strain evidence="5">CBS 116435</strain>
    </source>
</reference>
<dbReference type="PROSITE" id="PS50089">
    <property type="entry name" value="ZF_RING_2"/>
    <property type="match status" value="1"/>
</dbReference>
<feature type="compositionally biased region" description="Basic and acidic residues" evidence="3">
    <location>
        <begin position="801"/>
        <end position="814"/>
    </location>
</feature>
<dbReference type="GO" id="GO:0008270">
    <property type="term" value="F:zinc ion binding"/>
    <property type="evidence" value="ECO:0007669"/>
    <property type="project" value="UniProtKB-KW"/>
</dbReference>
<evidence type="ECO:0000313" key="6">
    <source>
        <dbReference type="Proteomes" id="UP000799441"/>
    </source>
</evidence>
<name>A0A9P4Q423_9PEZI</name>
<keyword evidence="1" id="KW-0479">Metal-binding</keyword>
<evidence type="ECO:0000259" key="4">
    <source>
        <dbReference type="PROSITE" id="PS50089"/>
    </source>
</evidence>
<dbReference type="EMBL" id="MU003831">
    <property type="protein sequence ID" value="KAF2718041.1"/>
    <property type="molecule type" value="Genomic_DNA"/>
</dbReference>
<feature type="compositionally biased region" description="Polar residues" evidence="3">
    <location>
        <begin position="766"/>
        <end position="783"/>
    </location>
</feature>
<feature type="region of interest" description="Disordered" evidence="3">
    <location>
        <begin position="451"/>
        <end position="499"/>
    </location>
</feature>
<keyword evidence="1" id="KW-0862">Zinc</keyword>
<protein>
    <recommendedName>
        <fullName evidence="4">RING-type domain-containing protein</fullName>
    </recommendedName>
</protein>